<comment type="caution">
    <text evidence="1">The sequence shown here is derived from an EMBL/GenBank/DDBJ whole genome shotgun (WGS) entry which is preliminary data.</text>
</comment>
<reference evidence="1" key="1">
    <citation type="submission" date="2023-08" db="EMBL/GenBank/DDBJ databases">
        <authorList>
            <person name="Audoor S."/>
            <person name="Bilcke G."/>
        </authorList>
    </citation>
    <scope>NUCLEOTIDE SEQUENCE</scope>
</reference>
<keyword evidence="2" id="KW-1185">Reference proteome</keyword>
<gene>
    <name evidence="1" type="ORF">CYCCA115_LOCUS24130</name>
</gene>
<accession>A0AAD2PYC4</accession>
<evidence type="ECO:0008006" key="3">
    <source>
        <dbReference type="Google" id="ProtNLM"/>
    </source>
</evidence>
<evidence type="ECO:0000313" key="1">
    <source>
        <dbReference type="EMBL" id="CAJ1970107.1"/>
    </source>
</evidence>
<dbReference type="EMBL" id="CAKOGP040002463">
    <property type="protein sequence ID" value="CAJ1970107.1"/>
    <property type="molecule type" value="Genomic_DNA"/>
</dbReference>
<proteinExistence type="predicted"/>
<evidence type="ECO:0000313" key="2">
    <source>
        <dbReference type="Proteomes" id="UP001295423"/>
    </source>
</evidence>
<protein>
    <recommendedName>
        <fullName evidence="3">Reverse transcriptase domain-containing protein</fullName>
    </recommendedName>
</protein>
<dbReference type="Proteomes" id="UP001295423">
    <property type="component" value="Unassembled WGS sequence"/>
</dbReference>
<sequence>MTHEKQKGLFKCWTDERVGIALLAEVNLQWSAVLRGHKWFDWVKSYTNQGHFSSVKKGNIKACSQQTRVQRMAQKEETRRRRKAQGKGFSGGLQQIKVAQVAPDGSSHWVTCQSKRLVEEGCMQESCLPYDQTRYPYPTPPMTEPLYSNLNCPNAEQNSKALLRGLYEVETSDPYLASFIDHCRRPEGLEDQPLEVDLEDHVTFWRKMGEHKGSEPHGLHNGHYKAGASSNLLACCDMIFRSIPFATGFVPAQWCHLLNFAIEKKPGEIRVDLMRTIQMMNSELQAMAYAEKHKLIPSGQHGSPKRHQAIDLALTKRLTWDLLHLQRRPAGWISNDAKSSFDRIVHWVAIISLMRFGIQWRTLRSMFDTLMKSKHRVRTGFGDSDRVFTPPTLIPFQGCGQGNGAGPPVWVAISSILLGMMISKGFGFDFLMSISWAPLLADCFCFVNDTDVCQAAPSPDQSGESIVPEVAKALQWWSNGVRLTGGAIQPDKSFWYLIDFKWNLQQGVWQFRKKRDFKPSLLPTGMSEIMVELDDLDGTSVHLKWLKADESAKTLGILMPPCSNSKAQLVVMQGKAKAWADQIQPSFLQRYDVLPLLCTTIQKTLEYPMALTFFSPQEWDQILSPVLWASLPKAGICRNFPRAMVYAPIALQGVGVPHPYGLQVIKHLDMLLRHKANQTKTGAFLEAALQAYQLETGTSYGLFQQVYSNNSILASDTWAKRTWSELDSLSIHLEFDSPSLQPMRQGDQLLVDLFIDSLVDQHTLKWLNWCRIFLHAVTLSDIVNAEGTAITLDAWKGIRADYLADRYQWPPPRQACGTQLTCPGSGNTPPLPIPCSTARGQIWIPSEPTSSTSRQRTFYLPRRFNLDLPPLPVNTVRASVSVFSSRLAESGSHGWVPEVITIEGSENRLVQALLAGNLCVVCDGSYKAKVGAACAQILTEDCRNIIWITCKTPGKFEDQSSTRSELIGLMASLLVLEWMAQLAQLKLFASQPLVEMACDGLIALDKSFSEAHLSLSGAQFDLASTIRALLCRLPLQVRRRHVKGHLDKKRPFSQLDWWEQRNVEVDSKAQAYRRLLESTGHSAASNPRFFHEPVSLFIDGVKSPKLDQAPIMELVSLPALQAYWASKDRLSQQSIREVDWLSLARAMKALPANLQRWTPKHISGMTGVGKFLAIWNRSATSSCPRCSSCPVEDHLHVPRCSAPTPAAVEWPKRHLAFRTWMQTQQTAPEIEAFLFEYLKTVRQPSLGVPNVLAWSRQPHLFQRAISSQAKLGAQGLLEGLVSPKLRHLQALHFSYIGSKKSANLWASRLIQQLIRIGHYMWKDRNRLAHSEDSSWYTARKREIDIGIREQFAMGLIDIPPRSQYLFRDSRETVLNKSLEDRQHWLRLVS</sequence>
<organism evidence="1 2">
    <name type="scientific">Cylindrotheca closterium</name>
    <dbReference type="NCBI Taxonomy" id="2856"/>
    <lineage>
        <taxon>Eukaryota</taxon>
        <taxon>Sar</taxon>
        <taxon>Stramenopiles</taxon>
        <taxon>Ochrophyta</taxon>
        <taxon>Bacillariophyta</taxon>
        <taxon>Bacillariophyceae</taxon>
        <taxon>Bacillariophycidae</taxon>
        <taxon>Bacillariales</taxon>
        <taxon>Bacillariaceae</taxon>
        <taxon>Cylindrotheca</taxon>
    </lineage>
</organism>
<name>A0AAD2PYC4_9STRA</name>